<evidence type="ECO:0000313" key="5">
    <source>
        <dbReference type="Proteomes" id="UP000199208"/>
    </source>
</evidence>
<dbReference type="PANTHER" id="PTHR12737:SF9">
    <property type="entry name" value="DIMETHYLARGININASE"/>
    <property type="match status" value="1"/>
</dbReference>
<keyword evidence="2" id="KW-0378">Hydrolase</keyword>
<dbReference type="Gene3D" id="3.75.10.10">
    <property type="entry name" value="L-arginine/glycine Amidinotransferase, Chain A"/>
    <property type="match status" value="1"/>
</dbReference>
<dbReference type="GO" id="GO:0000052">
    <property type="term" value="P:citrulline metabolic process"/>
    <property type="evidence" value="ECO:0007669"/>
    <property type="project" value="TreeGrafter"/>
</dbReference>
<evidence type="ECO:0000256" key="3">
    <source>
        <dbReference type="PIRSR" id="PIRSR633199-1"/>
    </source>
</evidence>
<proteinExistence type="inferred from homology"/>
<dbReference type="GO" id="GO:0045429">
    <property type="term" value="P:positive regulation of nitric oxide biosynthetic process"/>
    <property type="evidence" value="ECO:0007669"/>
    <property type="project" value="TreeGrafter"/>
</dbReference>
<sequence>MFKHTIVRRPAKSMVEGITSAPELGKPDHALALKQHDAYIEALKACGVDVLVLDALEDYPDSCFVEDVAVCTRAGAIITNPGAASRNKEKDYIVDAVKKFYTEDQMAYITAPGTLDGGDVMMVGDHFYVGLSERTNAEGIDQFTKALAKFGMTCEAVEMKEMLHLKTGLAYLENNNLIVGGEFITTPVFEKFNRLEVSEDEAYSCNCIWINDNVIVPAGYPKTQAKVEALGYNVIVVDTSEFRKLDGGLSCLSLRF</sequence>
<keyword evidence="5" id="KW-1185">Reference proteome</keyword>
<dbReference type="EMBL" id="FMWL01000018">
    <property type="protein sequence ID" value="SCZ81372.1"/>
    <property type="molecule type" value="Genomic_DNA"/>
</dbReference>
<dbReference type="PANTHER" id="PTHR12737">
    <property type="entry name" value="DIMETHYLARGININE DIMETHYLAMINOHYDROLASE"/>
    <property type="match status" value="1"/>
</dbReference>
<evidence type="ECO:0000256" key="1">
    <source>
        <dbReference type="ARBA" id="ARBA00008532"/>
    </source>
</evidence>
<name>A0A1G5S4P1_9FIRM</name>
<dbReference type="Pfam" id="PF19420">
    <property type="entry name" value="DDAH_eukar"/>
    <property type="match status" value="1"/>
</dbReference>
<protein>
    <submittedName>
        <fullName evidence="4">Dimethylargininase</fullName>
    </submittedName>
</protein>
<dbReference type="InterPro" id="IPR033199">
    <property type="entry name" value="DDAH-like"/>
</dbReference>
<feature type="active site" description="Proton donor" evidence="3">
    <location>
        <position position="164"/>
    </location>
</feature>
<accession>A0A1G5S4P1</accession>
<evidence type="ECO:0000256" key="2">
    <source>
        <dbReference type="ARBA" id="ARBA00022801"/>
    </source>
</evidence>
<dbReference type="GO" id="GO:0016597">
    <property type="term" value="F:amino acid binding"/>
    <property type="evidence" value="ECO:0007669"/>
    <property type="project" value="TreeGrafter"/>
</dbReference>
<evidence type="ECO:0000313" key="4">
    <source>
        <dbReference type="EMBL" id="SCZ81372.1"/>
    </source>
</evidence>
<dbReference type="SUPFAM" id="SSF55909">
    <property type="entry name" value="Pentein"/>
    <property type="match status" value="1"/>
</dbReference>
<organism evidence="4 5">
    <name type="scientific">Acidaminobacter hydrogenoformans DSM 2784</name>
    <dbReference type="NCBI Taxonomy" id="1120920"/>
    <lineage>
        <taxon>Bacteria</taxon>
        <taxon>Bacillati</taxon>
        <taxon>Bacillota</taxon>
        <taxon>Clostridia</taxon>
        <taxon>Peptostreptococcales</taxon>
        <taxon>Acidaminobacteraceae</taxon>
        <taxon>Acidaminobacter</taxon>
    </lineage>
</organism>
<dbReference type="GO" id="GO:0016403">
    <property type="term" value="F:dimethylargininase activity"/>
    <property type="evidence" value="ECO:0007669"/>
    <property type="project" value="TreeGrafter"/>
</dbReference>
<dbReference type="AlphaFoldDB" id="A0A1G5S4P1"/>
<dbReference type="RefSeq" id="WP_092592461.1">
    <property type="nucleotide sequence ID" value="NZ_FMWL01000018.1"/>
</dbReference>
<feature type="active site" description="Nucleophile" evidence="3">
    <location>
        <position position="251"/>
    </location>
</feature>
<dbReference type="OrthoDB" id="9790596at2"/>
<gene>
    <name evidence="4" type="ORF">SAMN03080599_02754</name>
</gene>
<dbReference type="STRING" id="1120920.SAMN03080599_02754"/>
<reference evidence="4 5" key="1">
    <citation type="submission" date="2016-10" db="EMBL/GenBank/DDBJ databases">
        <authorList>
            <person name="de Groot N.N."/>
        </authorList>
    </citation>
    <scope>NUCLEOTIDE SEQUENCE [LARGE SCALE GENOMIC DNA]</scope>
    <source>
        <strain evidence="4 5">DSM 2784</strain>
    </source>
</reference>
<dbReference type="Proteomes" id="UP000199208">
    <property type="component" value="Unassembled WGS sequence"/>
</dbReference>
<dbReference type="GO" id="GO:0006525">
    <property type="term" value="P:arginine metabolic process"/>
    <property type="evidence" value="ECO:0007669"/>
    <property type="project" value="TreeGrafter"/>
</dbReference>
<comment type="similarity">
    <text evidence="1">Belongs to the DDAH family.</text>
</comment>